<dbReference type="Proteomes" id="UP000095329">
    <property type="component" value="Unassembled WGS sequence"/>
</dbReference>
<dbReference type="CDD" id="cd00093">
    <property type="entry name" value="HTH_XRE"/>
    <property type="match status" value="1"/>
</dbReference>
<accession>A0A1D3DZ11</accession>
<comment type="caution">
    <text evidence="3">The sequence shown here is derived from an EMBL/GenBank/DDBJ whole genome shotgun (WGS) entry which is preliminary data.</text>
</comment>
<evidence type="ECO:0000313" key="3">
    <source>
        <dbReference type="EMBL" id="OEJ97569.1"/>
    </source>
</evidence>
<dbReference type="PANTHER" id="PTHR35010">
    <property type="entry name" value="BLL4672 PROTEIN-RELATED"/>
    <property type="match status" value="1"/>
</dbReference>
<dbReference type="PROSITE" id="PS50943">
    <property type="entry name" value="HTH_CROC1"/>
    <property type="match status" value="1"/>
</dbReference>
<organism evidence="3 4">
    <name type="scientific">Streptomyces thermolilacinus SPC6</name>
    <dbReference type="NCBI Taxonomy" id="1306406"/>
    <lineage>
        <taxon>Bacteria</taxon>
        <taxon>Bacillati</taxon>
        <taxon>Actinomycetota</taxon>
        <taxon>Actinomycetes</taxon>
        <taxon>Kitasatosporales</taxon>
        <taxon>Streptomycetaceae</taxon>
        <taxon>Streptomyces</taxon>
    </lineage>
</organism>
<dbReference type="EMBL" id="ASHX02000001">
    <property type="protein sequence ID" value="OEJ97569.1"/>
    <property type="molecule type" value="Genomic_DNA"/>
</dbReference>
<dbReference type="GO" id="GO:0003677">
    <property type="term" value="F:DNA binding"/>
    <property type="evidence" value="ECO:0007669"/>
    <property type="project" value="InterPro"/>
</dbReference>
<dbReference type="Pfam" id="PF13560">
    <property type="entry name" value="HTH_31"/>
    <property type="match status" value="1"/>
</dbReference>
<gene>
    <name evidence="3" type="ORF">J116_027050</name>
</gene>
<dbReference type="Gene3D" id="3.30.450.180">
    <property type="match status" value="1"/>
</dbReference>
<dbReference type="SUPFAM" id="SSF47413">
    <property type="entry name" value="lambda repressor-like DNA-binding domains"/>
    <property type="match status" value="1"/>
</dbReference>
<dbReference type="SMART" id="SM00530">
    <property type="entry name" value="HTH_XRE"/>
    <property type="match status" value="1"/>
</dbReference>
<dbReference type="RefSeq" id="WP_051203632.1">
    <property type="nucleotide sequence ID" value="NZ_ASHX02000001.1"/>
</dbReference>
<evidence type="ECO:0000256" key="1">
    <source>
        <dbReference type="SAM" id="MobiDB-lite"/>
    </source>
</evidence>
<feature type="region of interest" description="Disordered" evidence="1">
    <location>
        <begin position="258"/>
        <end position="280"/>
    </location>
</feature>
<dbReference type="PANTHER" id="PTHR35010:SF2">
    <property type="entry name" value="BLL4672 PROTEIN"/>
    <property type="match status" value="1"/>
</dbReference>
<dbReference type="eggNOG" id="COG1396">
    <property type="taxonomic scope" value="Bacteria"/>
</dbReference>
<dbReference type="OrthoDB" id="4144527at2"/>
<evidence type="ECO:0000259" key="2">
    <source>
        <dbReference type="PROSITE" id="PS50943"/>
    </source>
</evidence>
<reference evidence="3 4" key="1">
    <citation type="journal article" date="2013" name="Genome Announc.">
        <title>Genome Sequence of Streptomyces violaceusniger Strain SPC6, a Halotolerant Streptomycete That Exhibits Rapid Growth and Development.</title>
        <authorList>
            <person name="Chen X."/>
            <person name="Zhang B."/>
            <person name="Zhang W."/>
            <person name="Wu X."/>
            <person name="Zhang M."/>
            <person name="Chen T."/>
            <person name="Liu G."/>
            <person name="Dyson P."/>
        </authorList>
    </citation>
    <scope>NUCLEOTIDE SEQUENCE [LARGE SCALE GENOMIC DNA]</scope>
    <source>
        <strain evidence="3 4">SPC6</strain>
    </source>
</reference>
<dbReference type="InterPro" id="IPR010982">
    <property type="entry name" value="Lambda_DNA-bd_dom_sf"/>
</dbReference>
<dbReference type="Gene3D" id="1.10.260.40">
    <property type="entry name" value="lambda repressor-like DNA-binding domains"/>
    <property type="match status" value="1"/>
</dbReference>
<dbReference type="AlphaFoldDB" id="A0A1D3DZ11"/>
<dbReference type="InterPro" id="IPR041413">
    <property type="entry name" value="MLTR_LBD"/>
</dbReference>
<dbReference type="STRING" id="1306406.J116_027050"/>
<keyword evidence="4" id="KW-1185">Reference proteome</keyword>
<protein>
    <recommendedName>
        <fullName evidence="2">HTH cro/C1-type domain-containing protein</fullName>
    </recommendedName>
</protein>
<feature type="domain" description="HTH cro/C1-type" evidence="2">
    <location>
        <begin position="52"/>
        <end position="83"/>
    </location>
</feature>
<name>A0A1D3DZ11_9ACTN</name>
<evidence type="ECO:0000313" key="4">
    <source>
        <dbReference type="Proteomes" id="UP000095329"/>
    </source>
</evidence>
<dbReference type="InterPro" id="IPR001387">
    <property type="entry name" value="Cro/C1-type_HTH"/>
</dbReference>
<dbReference type="Pfam" id="PF17765">
    <property type="entry name" value="MLTR_LBD"/>
    <property type="match status" value="1"/>
</dbReference>
<proteinExistence type="predicted"/>
<sequence>MDKVALRYLLRERRALIAPESHGLSRPTRQGRRAPGLSQAQIDQLLHRAPDTYGRLESGRYPNPPVDLLEDVARLLGMNEQEWVALWRYALGQDPPHPLHERAGEAVPGTWRLALDGISHMAYVSDRSWNTLAYNEPFAALFPDRRVPSNVMRWMTVEPEARSVLRHWETAWAPLVLPQLRAALAADPEDPTLCGIEKEVLDDPAAARVYESAGAYVHPDGGDRPVRHAEHGPGWITVCAAQPMAAPRARLLILPFHPGEHRPTGRPGPLGAVGTLGPMG</sequence>